<keyword evidence="3" id="KW-1185">Reference proteome</keyword>
<dbReference type="InterPro" id="IPR057691">
    <property type="entry name" value="DUF7931"/>
</dbReference>
<reference evidence="2 3" key="1">
    <citation type="submission" date="2018-04" db="EMBL/GenBank/DDBJ databases">
        <title>Pseudomonas sp. nov., isolated from mangrove soil.</title>
        <authorList>
            <person name="Chen C."/>
        </authorList>
    </citation>
    <scope>NUCLEOTIDE SEQUENCE [LARGE SCALE GENOMIC DNA]</scope>
    <source>
        <strain evidence="2 3">TC-11</strain>
    </source>
</reference>
<feature type="domain" description="DUF7931" evidence="1">
    <location>
        <begin position="58"/>
        <end position="204"/>
    </location>
</feature>
<dbReference type="GO" id="GO:0016740">
    <property type="term" value="F:transferase activity"/>
    <property type="evidence" value="ECO:0007669"/>
    <property type="project" value="UniProtKB-KW"/>
</dbReference>
<evidence type="ECO:0000259" key="1">
    <source>
        <dbReference type="Pfam" id="PF25559"/>
    </source>
</evidence>
<evidence type="ECO:0000313" key="3">
    <source>
        <dbReference type="Proteomes" id="UP000244064"/>
    </source>
</evidence>
<sequence>MDLQPEEATAPLPEIEFESPGRFAIHNPPSEVVSADEPIAAPFRLGEPTPLQRFSLATDASAHALALLQQARRSLCIYSDDLDPWLYNNRATLDACSKFLLASPKNRLRILIRDPSRLIRDGHRLLSLSRKLSSSCWIRKMNPDYPAEEMAFLLADGRGLLMRPDPGETAGYVLYEDLGRGRQCQGQFDQAWETSVSDPNLRSMLL</sequence>
<organism evidence="2 3">
    <name type="scientific">Pseudomonas mangrovi</name>
    <dbReference type="NCBI Taxonomy" id="2161748"/>
    <lineage>
        <taxon>Bacteria</taxon>
        <taxon>Pseudomonadati</taxon>
        <taxon>Pseudomonadota</taxon>
        <taxon>Gammaproteobacteria</taxon>
        <taxon>Pseudomonadales</taxon>
        <taxon>Pseudomonadaceae</taxon>
        <taxon>Pseudomonas</taxon>
    </lineage>
</organism>
<dbReference type="Proteomes" id="UP000244064">
    <property type="component" value="Unassembled WGS sequence"/>
</dbReference>
<gene>
    <name evidence="2" type="ORF">DBO85_16135</name>
</gene>
<dbReference type="EMBL" id="QASN01000020">
    <property type="protein sequence ID" value="PTU73898.1"/>
    <property type="molecule type" value="Genomic_DNA"/>
</dbReference>
<accession>A0A2T5P833</accession>
<evidence type="ECO:0000313" key="2">
    <source>
        <dbReference type="EMBL" id="PTU73898.1"/>
    </source>
</evidence>
<dbReference type="Pfam" id="PF25559">
    <property type="entry name" value="DUF7931"/>
    <property type="match status" value="1"/>
</dbReference>
<dbReference type="OrthoDB" id="6999610at2"/>
<comment type="caution">
    <text evidence="2">The sequence shown here is derived from an EMBL/GenBank/DDBJ whole genome shotgun (WGS) entry which is preliminary data.</text>
</comment>
<proteinExistence type="predicted"/>
<protein>
    <submittedName>
        <fullName evidence="2">Histone acetyltransferase HPA2</fullName>
    </submittedName>
</protein>
<name>A0A2T5P833_9PSED</name>
<dbReference type="AlphaFoldDB" id="A0A2T5P833"/>
<keyword evidence="2" id="KW-0808">Transferase</keyword>